<dbReference type="PANTHER" id="PTHR45661:SF3">
    <property type="entry name" value="IG-LIKE DOMAIN-CONTAINING PROTEIN"/>
    <property type="match status" value="1"/>
</dbReference>
<dbReference type="EMBL" id="JAHLFW010000070">
    <property type="protein sequence ID" value="MBU3838286.1"/>
    <property type="molecule type" value="Genomic_DNA"/>
</dbReference>
<sequence>MNHSIYSYSLCVALPLMLFYGFYFMFGRTPDKAIFFNYLRSRRIMGTALLLLAANYSVHFFFEIRYRDVDSAIIMNLSTYFLCYWLFSSALTTLLNRFYITRRRVISHLVQWIFFTVLSAGVLLFLPDGRMQSVGLSLLASWLVVYGIVLAMRLIKAYKRAVVLFENTHSDDIGTYIRWLSIFTWWAVIFGVGCGLLTFLPDEYVFIWILSSVLFYIYLFCSYMNYLLFYEQVESVFESEMSSGEIPDLSDEQKYIESPSHYVEISEKMSSANLVDVTLPDGLKTIGKNAFCACNAMTTIDLPAALESIGQSAFSGCSNLATVTCRAMTPPSLGENAFRNCVDGLQILVPSGSVDAYKQAFGWTEYVDKIKAIP</sequence>
<feature type="transmembrane region" description="Helical" evidence="1">
    <location>
        <begin position="6"/>
        <end position="26"/>
    </location>
</feature>
<organism evidence="2 3">
    <name type="scientific">Candidatus Phocaeicola faecigallinarum</name>
    <dbReference type="NCBI Taxonomy" id="2838732"/>
    <lineage>
        <taxon>Bacteria</taxon>
        <taxon>Pseudomonadati</taxon>
        <taxon>Bacteroidota</taxon>
        <taxon>Bacteroidia</taxon>
        <taxon>Bacteroidales</taxon>
        <taxon>Bacteroidaceae</taxon>
        <taxon>Phocaeicola</taxon>
    </lineage>
</organism>
<feature type="transmembrane region" description="Helical" evidence="1">
    <location>
        <begin position="47"/>
        <end position="66"/>
    </location>
</feature>
<evidence type="ECO:0000256" key="1">
    <source>
        <dbReference type="SAM" id="Phobius"/>
    </source>
</evidence>
<gene>
    <name evidence="2" type="ORF">H9777_08255</name>
</gene>
<dbReference type="SUPFAM" id="SSF52058">
    <property type="entry name" value="L domain-like"/>
    <property type="match status" value="1"/>
</dbReference>
<dbReference type="AlphaFoldDB" id="A0A948TC59"/>
<feature type="transmembrane region" description="Helical" evidence="1">
    <location>
        <begin position="106"/>
        <end position="127"/>
    </location>
</feature>
<feature type="transmembrane region" description="Helical" evidence="1">
    <location>
        <begin position="133"/>
        <end position="155"/>
    </location>
</feature>
<dbReference type="InterPro" id="IPR053139">
    <property type="entry name" value="Surface_bspA-like"/>
</dbReference>
<evidence type="ECO:0000313" key="3">
    <source>
        <dbReference type="Proteomes" id="UP000783796"/>
    </source>
</evidence>
<keyword evidence="1" id="KW-1133">Transmembrane helix</keyword>
<accession>A0A948TC59</accession>
<dbReference type="Proteomes" id="UP000783796">
    <property type="component" value="Unassembled WGS sequence"/>
</dbReference>
<feature type="transmembrane region" description="Helical" evidence="1">
    <location>
        <begin position="205"/>
        <end position="229"/>
    </location>
</feature>
<keyword evidence="1" id="KW-0472">Membrane</keyword>
<dbReference type="Gene3D" id="3.40.50.12480">
    <property type="match status" value="1"/>
</dbReference>
<dbReference type="Pfam" id="PF13306">
    <property type="entry name" value="LRR_5"/>
    <property type="match status" value="1"/>
</dbReference>
<keyword evidence="1" id="KW-0812">Transmembrane</keyword>
<reference evidence="2" key="2">
    <citation type="submission" date="2021-04" db="EMBL/GenBank/DDBJ databases">
        <authorList>
            <person name="Gilroy R."/>
        </authorList>
    </citation>
    <scope>NUCLEOTIDE SEQUENCE</scope>
    <source>
        <strain evidence="2">G4-2901</strain>
    </source>
</reference>
<reference evidence="2" key="1">
    <citation type="journal article" date="2021" name="PeerJ">
        <title>Extensive microbial diversity within the chicken gut microbiome revealed by metagenomics and culture.</title>
        <authorList>
            <person name="Gilroy R."/>
            <person name="Ravi A."/>
            <person name="Getino M."/>
            <person name="Pursley I."/>
            <person name="Horton D.L."/>
            <person name="Alikhan N.F."/>
            <person name="Baker D."/>
            <person name="Gharbi K."/>
            <person name="Hall N."/>
            <person name="Watson M."/>
            <person name="Adriaenssens E.M."/>
            <person name="Foster-Nyarko E."/>
            <person name="Jarju S."/>
            <person name="Secka A."/>
            <person name="Antonio M."/>
            <person name="Oren A."/>
            <person name="Chaudhuri R.R."/>
            <person name="La Ragione R."/>
            <person name="Hildebrand F."/>
            <person name="Pallen M.J."/>
        </authorList>
    </citation>
    <scope>NUCLEOTIDE SEQUENCE</scope>
    <source>
        <strain evidence="2">G4-2901</strain>
    </source>
</reference>
<dbReference type="PANTHER" id="PTHR45661">
    <property type="entry name" value="SURFACE ANTIGEN"/>
    <property type="match status" value="1"/>
</dbReference>
<feature type="transmembrane region" description="Helical" evidence="1">
    <location>
        <begin position="176"/>
        <end position="199"/>
    </location>
</feature>
<feature type="transmembrane region" description="Helical" evidence="1">
    <location>
        <begin position="72"/>
        <end position="94"/>
    </location>
</feature>
<dbReference type="InterPro" id="IPR026906">
    <property type="entry name" value="LRR_5"/>
</dbReference>
<name>A0A948TC59_9BACT</name>
<comment type="caution">
    <text evidence="2">The sequence shown here is derived from an EMBL/GenBank/DDBJ whole genome shotgun (WGS) entry which is preliminary data.</text>
</comment>
<protein>
    <submittedName>
        <fullName evidence="2">Leucine-rich repeat domain-containing protein</fullName>
    </submittedName>
</protein>
<evidence type="ECO:0000313" key="2">
    <source>
        <dbReference type="EMBL" id="MBU3838286.1"/>
    </source>
</evidence>
<proteinExistence type="predicted"/>